<dbReference type="EMBL" id="CP012098">
    <property type="protein sequence ID" value="AQP40454.1"/>
    <property type="molecule type" value="Genomic_DNA"/>
</dbReference>
<evidence type="ECO:0000313" key="5">
    <source>
        <dbReference type="EMBL" id="CUP11441.1"/>
    </source>
</evidence>
<evidence type="ECO:0000313" key="4">
    <source>
        <dbReference type="EMBL" id="CUM87200.1"/>
    </source>
</evidence>
<accession>A0A173SAC0</accession>
<reference evidence="6" key="4">
    <citation type="submission" date="2020-02" db="EMBL/GenBank/DDBJ databases">
        <authorList>
            <person name="Littmann E."/>
            <person name="Sorbara M."/>
        </authorList>
    </citation>
    <scope>NUCLEOTIDE SEQUENCE</scope>
    <source>
        <strain evidence="6">MSK.14.57</strain>
    </source>
</reference>
<dbReference type="EMBL" id="CYXT01000006">
    <property type="protein sequence ID" value="CUM87200.1"/>
    <property type="molecule type" value="Genomic_DNA"/>
</dbReference>
<evidence type="ECO:0000256" key="1">
    <source>
        <dbReference type="SAM" id="Phobius"/>
    </source>
</evidence>
<dbReference type="EMBL" id="JAAITB010000002">
    <property type="protein sequence ID" value="NSJ78299.1"/>
    <property type="molecule type" value="Genomic_DNA"/>
</dbReference>
<dbReference type="Proteomes" id="UP000095564">
    <property type="component" value="Unassembled WGS sequence"/>
</dbReference>
<feature type="transmembrane region" description="Helical" evidence="1">
    <location>
        <begin position="6"/>
        <end position="28"/>
    </location>
</feature>
<dbReference type="Proteomes" id="UP001644750">
    <property type="component" value="Unassembled WGS sequence"/>
</dbReference>
<keyword evidence="11" id="KW-1185">Reference proteome</keyword>
<dbReference type="Proteomes" id="UP000188159">
    <property type="component" value="Chromosome"/>
</dbReference>
<evidence type="ECO:0000313" key="3">
    <source>
        <dbReference type="EMBL" id="CUM80805.1"/>
    </source>
</evidence>
<evidence type="ECO:0000313" key="6">
    <source>
        <dbReference type="EMBL" id="NSJ78299.1"/>
    </source>
</evidence>
<reference evidence="2 10" key="2">
    <citation type="journal article" date="2016" name="Sci. Rep.">
        <title>Accelerated dysbiosis of gut microbiota during aggravation of DSS-induced colitis by a butyrate-producing bacterium.</title>
        <authorList>
            <person name="Zhang Q."/>
            <person name="Wu Y."/>
            <person name="Wang J."/>
            <person name="Wu G."/>
            <person name="Long W."/>
            <person name="Xue Z."/>
            <person name="Wang L."/>
            <person name="Zhang X."/>
            <person name="Pang X."/>
            <person name="Zhao Y."/>
            <person name="Zhao L."/>
            <person name="Zhang C."/>
        </authorList>
    </citation>
    <scope>NUCLEOTIDE SEQUENCE [LARGE SCALE GENOMIC DNA]</scope>
    <source>
        <strain evidence="2 10">BPB5</strain>
    </source>
</reference>
<evidence type="ECO:0000313" key="2">
    <source>
        <dbReference type="EMBL" id="AQP40454.1"/>
    </source>
</evidence>
<gene>
    <name evidence="2" type="ORF">DO83_13235</name>
    <name evidence="4" type="ORF">ERS852425_01144</name>
    <name evidence="5" type="ORF">ERS852520_00629</name>
    <name evidence="3" type="ORF">ERS852571_00699</name>
    <name evidence="6" type="ORF">G5A72_01540</name>
</gene>
<evidence type="ECO:0000313" key="9">
    <source>
        <dbReference type="Proteomes" id="UP000095598"/>
    </source>
</evidence>
<dbReference type="InterPro" id="IPR008407">
    <property type="entry name" value="Brnchd-chn_aa_trnsp_AzlD"/>
</dbReference>
<keyword evidence="1" id="KW-0812">Transmembrane</keyword>
<evidence type="ECO:0000313" key="7">
    <source>
        <dbReference type="Proteomes" id="UP000095553"/>
    </source>
</evidence>
<dbReference type="Pfam" id="PF05437">
    <property type="entry name" value="AzlD"/>
    <property type="match status" value="1"/>
</dbReference>
<dbReference type="AlphaFoldDB" id="A0A173SAC0"/>
<reference evidence="6 11" key="3">
    <citation type="journal article" date="2020" name="Cell Host Microbe">
        <title>Functional and Genomic Variation between Human-Derived Isolates of Lachnospiraceae Reveals Inter- and Intra-Species Diversity.</title>
        <authorList>
            <person name="Sorbara M.T."/>
            <person name="Littmann E.R."/>
            <person name="Fontana E."/>
            <person name="Moody T.U."/>
            <person name="Kohout C.E."/>
            <person name="Gjonbalaj M."/>
            <person name="Eaton V."/>
            <person name="Seok R."/>
            <person name="Leiner I.M."/>
            <person name="Pamer E.G."/>
        </authorList>
    </citation>
    <scope>NUCLEOTIDE SEQUENCE [LARGE SCALE GENOMIC DNA]</scope>
    <source>
        <strain evidence="6 11">MSK.14.57</strain>
    </source>
</reference>
<protein>
    <submittedName>
        <fullName evidence="6">AzlD domain-containing protein</fullName>
    </submittedName>
    <submittedName>
        <fullName evidence="2">Branched-chain amino acid transporter</fullName>
    </submittedName>
    <submittedName>
        <fullName evidence="4">Predicted membrane protein</fullName>
    </submittedName>
</protein>
<organism evidence="4 9">
    <name type="scientific">Anaerostipes hadrus</name>
    <dbReference type="NCBI Taxonomy" id="649756"/>
    <lineage>
        <taxon>Bacteria</taxon>
        <taxon>Bacillati</taxon>
        <taxon>Bacillota</taxon>
        <taxon>Clostridia</taxon>
        <taxon>Lachnospirales</taxon>
        <taxon>Lachnospiraceae</taxon>
        <taxon>Anaerostipes</taxon>
    </lineage>
</organism>
<dbReference type="EMBL" id="CYXY01000003">
    <property type="protein sequence ID" value="CUM80805.1"/>
    <property type="molecule type" value="Genomic_DNA"/>
</dbReference>
<evidence type="ECO:0000313" key="8">
    <source>
        <dbReference type="Proteomes" id="UP000095564"/>
    </source>
</evidence>
<evidence type="ECO:0000313" key="11">
    <source>
        <dbReference type="Proteomes" id="UP001644750"/>
    </source>
</evidence>
<sequence length="103" mass="11277">MNLSRLLVYIAVTAVSTYLIRVIPLVAIQKKIENRFFRSFLYYVPYAVLAAMIMPAVFYATGNLIASTIGFAIAMIFAYNKKNIVTVACASCIGAFIALVVLG</sequence>
<reference evidence="7 8" key="1">
    <citation type="submission" date="2015-09" db="EMBL/GenBank/DDBJ databases">
        <authorList>
            <consortium name="Pathogen Informatics"/>
        </authorList>
    </citation>
    <scope>NUCLEOTIDE SEQUENCE [LARGE SCALE GENOMIC DNA]</scope>
    <source>
        <strain evidence="4 9">2789STDY5608868</strain>
        <strain evidence="5 8">2789STDY5834908</strain>
        <strain evidence="3 7">2789STDY5834959</strain>
    </source>
</reference>
<keyword evidence="1" id="KW-1133">Transmembrane helix</keyword>
<feature type="transmembrane region" description="Helical" evidence="1">
    <location>
        <begin position="84"/>
        <end position="102"/>
    </location>
</feature>
<dbReference type="Proteomes" id="UP000095598">
    <property type="component" value="Unassembled WGS sequence"/>
</dbReference>
<dbReference type="RefSeq" id="WP_008391471.1">
    <property type="nucleotide sequence ID" value="NZ_BAABXM010000001.1"/>
</dbReference>
<name>A0A173SAC0_ANAHA</name>
<keyword evidence="1" id="KW-0472">Membrane</keyword>
<dbReference type="EMBL" id="CZAU01000004">
    <property type="protein sequence ID" value="CUP11441.1"/>
    <property type="molecule type" value="Genomic_DNA"/>
</dbReference>
<evidence type="ECO:0000313" key="10">
    <source>
        <dbReference type="Proteomes" id="UP000188159"/>
    </source>
</evidence>
<dbReference type="Proteomes" id="UP000095553">
    <property type="component" value="Unassembled WGS sequence"/>
</dbReference>
<proteinExistence type="predicted"/>
<dbReference type="OrthoDB" id="9811308at2"/>